<dbReference type="PROSITE" id="PS51634">
    <property type="entry name" value="CRC"/>
    <property type="match status" value="1"/>
</dbReference>
<evidence type="ECO:0000256" key="2">
    <source>
        <dbReference type="ARBA" id="ARBA00007267"/>
    </source>
</evidence>
<feature type="domain" description="CRC" evidence="5">
    <location>
        <begin position="403"/>
        <end position="528"/>
    </location>
</feature>
<evidence type="ECO:0000256" key="4">
    <source>
        <dbReference type="SAM" id="MobiDB-lite"/>
    </source>
</evidence>
<dbReference type="GO" id="GO:0003700">
    <property type="term" value="F:DNA-binding transcription factor activity"/>
    <property type="evidence" value="ECO:0007669"/>
    <property type="project" value="InterPro"/>
</dbReference>
<dbReference type="SMART" id="SM01114">
    <property type="entry name" value="CXC"/>
    <property type="match status" value="2"/>
</dbReference>
<evidence type="ECO:0000313" key="6">
    <source>
        <dbReference type="EMBL" id="KAB1204587.1"/>
    </source>
</evidence>
<dbReference type="PANTHER" id="PTHR46159">
    <property type="entry name" value="PROTEIN TESMIN/TSO1-LIKE CXC 2"/>
    <property type="match status" value="1"/>
</dbReference>
<dbReference type="InterPro" id="IPR033467">
    <property type="entry name" value="Tesmin/TSO1-like_CXC"/>
</dbReference>
<feature type="compositionally biased region" description="Polar residues" evidence="4">
    <location>
        <begin position="99"/>
        <end position="118"/>
    </location>
</feature>
<comment type="subcellular location">
    <subcellularLocation>
        <location evidence="1">Nucleus</location>
    </subcellularLocation>
</comment>
<dbReference type="EMBL" id="RXIC02000026">
    <property type="protein sequence ID" value="KAB1204587.1"/>
    <property type="molecule type" value="Genomic_DNA"/>
</dbReference>
<gene>
    <name evidence="6" type="ORF">CJ030_MR8G020610</name>
</gene>
<accession>A0A6A1UY22</accession>
<proteinExistence type="inferred from homology"/>
<dbReference type="AlphaFoldDB" id="A0A6A1UY22"/>
<feature type="region of interest" description="Disordered" evidence="4">
    <location>
        <begin position="720"/>
        <end position="807"/>
    </location>
</feature>
<comment type="caution">
    <text evidence="6">The sequence shown here is derived from an EMBL/GenBank/DDBJ whole genome shotgun (WGS) entry which is preliminary data.</text>
</comment>
<feature type="region of interest" description="Disordered" evidence="4">
    <location>
        <begin position="99"/>
        <end position="141"/>
    </location>
</feature>
<evidence type="ECO:0000256" key="3">
    <source>
        <dbReference type="ARBA" id="ARBA00023242"/>
    </source>
</evidence>
<dbReference type="Pfam" id="PF03638">
    <property type="entry name" value="TCR"/>
    <property type="match status" value="2"/>
</dbReference>
<feature type="compositionally biased region" description="Polar residues" evidence="4">
    <location>
        <begin position="729"/>
        <end position="747"/>
    </location>
</feature>
<dbReference type="OrthoDB" id="6283463at2759"/>
<evidence type="ECO:0000256" key="1">
    <source>
        <dbReference type="ARBA" id="ARBA00004123"/>
    </source>
</evidence>
<dbReference type="InterPro" id="IPR005172">
    <property type="entry name" value="CRC"/>
</dbReference>
<comment type="similarity">
    <text evidence="2">Belongs to the lin-54 family.</text>
</comment>
<keyword evidence="3" id="KW-0539">Nucleus</keyword>
<reference evidence="6 7" key="1">
    <citation type="journal article" date="2019" name="Plant Biotechnol. J.">
        <title>The red bayberry genome and genetic basis of sex determination.</title>
        <authorList>
            <person name="Jia H.M."/>
            <person name="Jia H.J."/>
            <person name="Cai Q.L."/>
            <person name="Wang Y."/>
            <person name="Zhao H.B."/>
            <person name="Yang W.F."/>
            <person name="Wang G.Y."/>
            <person name="Li Y.H."/>
            <person name="Zhan D.L."/>
            <person name="Shen Y.T."/>
            <person name="Niu Q.F."/>
            <person name="Chang L."/>
            <person name="Qiu J."/>
            <person name="Zhao L."/>
            <person name="Xie H.B."/>
            <person name="Fu W.Y."/>
            <person name="Jin J."/>
            <person name="Li X.W."/>
            <person name="Jiao Y."/>
            <person name="Zhou C.C."/>
            <person name="Tu T."/>
            <person name="Chai C.Y."/>
            <person name="Gao J.L."/>
            <person name="Fan L.J."/>
            <person name="van de Weg E."/>
            <person name="Wang J.Y."/>
            <person name="Gao Z.S."/>
        </authorList>
    </citation>
    <scope>NUCLEOTIDE SEQUENCE [LARGE SCALE GENOMIC DNA]</scope>
    <source>
        <tissue evidence="6">Leaves</tissue>
    </source>
</reference>
<dbReference type="GO" id="GO:0005634">
    <property type="term" value="C:nucleus"/>
    <property type="evidence" value="ECO:0007669"/>
    <property type="project" value="UniProtKB-SubCell"/>
</dbReference>
<organism evidence="6 7">
    <name type="scientific">Morella rubra</name>
    <name type="common">Chinese bayberry</name>
    <dbReference type="NCBI Taxonomy" id="262757"/>
    <lineage>
        <taxon>Eukaryota</taxon>
        <taxon>Viridiplantae</taxon>
        <taxon>Streptophyta</taxon>
        <taxon>Embryophyta</taxon>
        <taxon>Tracheophyta</taxon>
        <taxon>Spermatophyta</taxon>
        <taxon>Magnoliopsida</taxon>
        <taxon>eudicotyledons</taxon>
        <taxon>Gunneridae</taxon>
        <taxon>Pentapetalae</taxon>
        <taxon>rosids</taxon>
        <taxon>fabids</taxon>
        <taxon>Fagales</taxon>
        <taxon>Myricaceae</taxon>
        <taxon>Morella</taxon>
    </lineage>
</organism>
<dbReference type="PANTHER" id="PTHR46159:SF6">
    <property type="entry name" value="OS12G0605300 PROTEIN"/>
    <property type="match status" value="1"/>
</dbReference>
<feature type="compositionally biased region" description="Polar residues" evidence="4">
    <location>
        <begin position="790"/>
        <end position="807"/>
    </location>
</feature>
<evidence type="ECO:0000313" key="7">
    <source>
        <dbReference type="Proteomes" id="UP000516437"/>
    </source>
</evidence>
<dbReference type="InterPro" id="IPR044522">
    <property type="entry name" value="TSO1-like"/>
</dbReference>
<feature type="compositionally biased region" description="Polar residues" evidence="4">
    <location>
        <begin position="759"/>
        <end position="774"/>
    </location>
</feature>
<dbReference type="Proteomes" id="UP000516437">
    <property type="component" value="Chromosome 8"/>
</dbReference>
<sequence>MSSKFRSVPDQLWFLISDSPETSNVNTTAIATSSPEPDINELVEFLRVLQIALICLRVLSCYISCKDSLPPMMPGNATNEAQDQLPVFNSPPLAFTSPYATSLPNGSQHPRPNSTEISLNDGMCRDKNAAGGPGESETVPQLCRRLSTDAYTDKYTRTQPRLSSECVDQYLVDPFAVDSVNSADSANLSSKQIKNIQVPEDSGENVEAIPHYKPVENLTMHYPELTGAVLDTDLDGTSRTRELVTFHKSKTTLIPPRYSGYSPLSGSKPSGSGLHLPSIVNDVPRAAGATANVKLEAEAYIGGLHRMKSASLLSCNPLENMKSLPVLPYAVGTDSVRSKLSIAESSSSSKPPQSTESLNMLNSMERQETPIDKRKFSSDLVDGLEYSQSSPKKKRKTTLSLNGAKHCNCKKTKCLKLYCQCFSAGKYCAEFCACQECHNKADYEDTVIKTRQVIESRNPIAFASKIEQHNNQFINSEGGTCATPSSGRHKIGCNCKKSMCLKKYCECFQANVPCSTGCRCDGCKNVYDKNEEYDATKHGVDKEMVSDRADERTFYPGSCHSHNPDDSTNHRMVELPFQLVSSGYLQELAILASNVDSTHMLLQTNNEELNVGSYNWPLDDNNPGMAHQFPPRWDTLVNQRHLTPLSDSPLMSMTPSTSSRTRDLTYSQIHLTPGTGNVSSGVSPQWRISLITPTTELNEILGTESLQSFNPDYRLYHTLEDDTPKMLKDSTTSTENVKVSSPNQNHRVSPPESHMHELGSSSSGPLRSARQISLPSVPLFPPLGPCIDSKGSTDNSASKFENGNSSK</sequence>
<protein>
    <submittedName>
        <fullName evidence="6">Protein tesmin/TSO1-like CXC 2</fullName>
    </submittedName>
</protein>
<name>A0A6A1UY22_9ROSI</name>
<evidence type="ECO:0000259" key="5">
    <source>
        <dbReference type="PROSITE" id="PS51634"/>
    </source>
</evidence>
<keyword evidence="7" id="KW-1185">Reference proteome</keyword>